<dbReference type="PANTHER" id="PTHR43312">
    <property type="entry name" value="D-THREO-ALDOSE 1-DEHYDROGENASE"/>
    <property type="match status" value="1"/>
</dbReference>
<feature type="domain" description="NADP-dependent oxidoreductase" evidence="1">
    <location>
        <begin position="17"/>
        <end position="214"/>
    </location>
</feature>
<dbReference type="RefSeq" id="WP_341416352.1">
    <property type="nucleotide sequence ID" value="NZ_JBBPCC010000009.1"/>
</dbReference>
<name>A0ABU9DK80_9BACL</name>
<evidence type="ECO:0000313" key="2">
    <source>
        <dbReference type="EMBL" id="MEK8129251.1"/>
    </source>
</evidence>
<reference evidence="2 3" key="1">
    <citation type="submission" date="2024-04" db="EMBL/GenBank/DDBJ databases">
        <title>draft genome sequnece of Paenibacillus filicis.</title>
        <authorList>
            <person name="Kim D.-U."/>
        </authorList>
    </citation>
    <scope>NUCLEOTIDE SEQUENCE [LARGE SCALE GENOMIC DNA]</scope>
    <source>
        <strain evidence="2 3">KACC14197</strain>
    </source>
</reference>
<dbReference type="InterPro" id="IPR023210">
    <property type="entry name" value="NADP_OxRdtase_dom"/>
</dbReference>
<dbReference type="EC" id="1.1.1.-" evidence="2"/>
<keyword evidence="2" id="KW-0560">Oxidoreductase</keyword>
<evidence type="ECO:0000259" key="1">
    <source>
        <dbReference type="Pfam" id="PF00248"/>
    </source>
</evidence>
<evidence type="ECO:0000313" key="3">
    <source>
        <dbReference type="Proteomes" id="UP001469365"/>
    </source>
</evidence>
<dbReference type="EMBL" id="JBBPCC010000009">
    <property type="protein sequence ID" value="MEK8129251.1"/>
    <property type="molecule type" value="Genomic_DNA"/>
</dbReference>
<proteinExistence type="predicted"/>
<gene>
    <name evidence="2" type="ORF">WMW72_15195</name>
</gene>
<dbReference type="PANTHER" id="PTHR43312:SF1">
    <property type="entry name" value="NADP-DEPENDENT OXIDOREDUCTASE DOMAIN-CONTAINING PROTEIN"/>
    <property type="match status" value="1"/>
</dbReference>
<dbReference type="SUPFAM" id="SSF51430">
    <property type="entry name" value="NAD(P)-linked oxidoreductase"/>
    <property type="match status" value="1"/>
</dbReference>
<dbReference type="Pfam" id="PF00248">
    <property type="entry name" value="Aldo_ket_red"/>
    <property type="match status" value="1"/>
</dbReference>
<accession>A0ABU9DK80</accession>
<sequence>MEMRAFGQTGASFPLLSFGSQRMVDEHGCSEAEAVRIVHRALEAGITYFDTAPSYSDGQAEERLGLALEGKRDQAWIASKTHDRTRDGSWRLLESTLKRLRTDHIEEWRLHNLVHMDDLDRCLAPGGALEALVEAKEQGVIRAISVSGHTNPQVLVEAIRRFPFDSALVALSAADHWIYSFAHEFLPEATRRGVAVIGMKVIALGKLAPWYEQALRYTLSLPIATAIIGMETMEQLENNLAVAERFTPMSELEQLEFLKEIAHLATPDVLRWKANDWMSGEWYVR</sequence>
<dbReference type="InterPro" id="IPR053135">
    <property type="entry name" value="AKR2_Oxidoreductase"/>
</dbReference>
<protein>
    <submittedName>
        <fullName evidence="2">Aldo/keto reductase</fullName>
        <ecNumber evidence="2">1.1.1.-</ecNumber>
    </submittedName>
</protein>
<organism evidence="2 3">
    <name type="scientific">Paenibacillus filicis</name>
    <dbReference type="NCBI Taxonomy" id="669464"/>
    <lineage>
        <taxon>Bacteria</taxon>
        <taxon>Bacillati</taxon>
        <taxon>Bacillota</taxon>
        <taxon>Bacilli</taxon>
        <taxon>Bacillales</taxon>
        <taxon>Paenibacillaceae</taxon>
        <taxon>Paenibacillus</taxon>
    </lineage>
</organism>
<dbReference type="GO" id="GO:0016491">
    <property type="term" value="F:oxidoreductase activity"/>
    <property type="evidence" value="ECO:0007669"/>
    <property type="project" value="UniProtKB-KW"/>
</dbReference>
<dbReference type="InterPro" id="IPR036812">
    <property type="entry name" value="NAD(P)_OxRdtase_dom_sf"/>
</dbReference>
<dbReference type="Proteomes" id="UP001469365">
    <property type="component" value="Unassembled WGS sequence"/>
</dbReference>
<dbReference type="CDD" id="cd19100">
    <property type="entry name" value="AKR_unchar"/>
    <property type="match status" value="1"/>
</dbReference>
<comment type="caution">
    <text evidence="2">The sequence shown here is derived from an EMBL/GenBank/DDBJ whole genome shotgun (WGS) entry which is preliminary data.</text>
</comment>
<dbReference type="Gene3D" id="3.20.20.100">
    <property type="entry name" value="NADP-dependent oxidoreductase domain"/>
    <property type="match status" value="1"/>
</dbReference>
<keyword evidence="3" id="KW-1185">Reference proteome</keyword>